<dbReference type="AlphaFoldDB" id="A0A0P7B216"/>
<comment type="caution">
    <text evidence="1">The sequence shown here is derived from an EMBL/GenBank/DDBJ whole genome shotgun (WGS) entry which is preliminary data.</text>
</comment>
<accession>A0A0P7B216</accession>
<name>A0A0P7B216_9FLAO</name>
<sequence>MQGFKAKEMLPKMEIAQFKTFHIVGEAPNIFKAHPMDRHWFKI</sequence>
<organism evidence="1 2">
    <name type="scientific">Croceitalea dokdonensis DOKDO 023</name>
    <dbReference type="NCBI Taxonomy" id="1300341"/>
    <lineage>
        <taxon>Bacteria</taxon>
        <taxon>Pseudomonadati</taxon>
        <taxon>Bacteroidota</taxon>
        <taxon>Flavobacteriia</taxon>
        <taxon>Flavobacteriales</taxon>
        <taxon>Flavobacteriaceae</taxon>
        <taxon>Croceitalea</taxon>
    </lineage>
</organism>
<dbReference type="STRING" id="1300341.I595_1771"/>
<dbReference type="EMBL" id="LDJX01000003">
    <property type="protein sequence ID" value="KPM32122.1"/>
    <property type="molecule type" value="Genomic_DNA"/>
</dbReference>
<evidence type="ECO:0000313" key="2">
    <source>
        <dbReference type="Proteomes" id="UP000050280"/>
    </source>
</evidence>
<protein>
    <submittedName>
        <fullName evidence="1">Uncharacterized protein</fullName>
    </submittedName>
</protein>
<reference evidence="1 2" key="1">
    <citation type="submission" date="2015-09" db="EMBL/GenBank/DDBJ databases">
        <title>Genome sequence of the marine flavobacterium Croceitalea dokdonensis DOKDO 023 that contains proton- and sodium-pumping rhodopsins.</title>
        <authorList>
            <person name="Kwon S.-K."/>
            <person name="Lee H.K."/>
            <person name="Kwak M.-J."/>
            <person name="Kim J.F."/>
        </authorList>
    </citation>
    <scope>NUCLEOTIDE SEQUENCE [LARGE SCALE GENOMIC DNA]</scope>
    <source>
        <strain evidence="1 2">DOKDO 023</strain>
    </source>
</reference>
<proteinExistence type="predicted"/>
<gene>
    <name evidence="1" type="ORF">I595_1771</name>
</gene>
<dbReference type="Proteomes" id="UP000050280">
    <property type="component" value="Unassembled WGS sequence"/>
</dbReference>
<evidence type="ECO:0000313" key="1">
    <source>
        <dbReference type="EMBL" id="KPM32122.1"/>
    </source>
</evidence>
<keyword evidence="2" id="KW-1185">Reference proteome</keyword>